<name>A0A0G0VB25_9BACT</name>
<organism evidence="1 2">
    <name type="scientific">Candidatus Uhrbacteria bacterium GW2011_GWF2_41_16</name>
    <dbReference type="NCBI Taxonomy" id="1618997"/>
    <lineage>
        <taxon>Bacteria</taxon>
        <taxon>Candidatus Uhriibacteriota</taxon>
    </lineage>
</organism>
<evidence type="ECO:0000313" key="2">
    <source>
        <dbReference type="Proteomes" id="UP000034746"/>
    </source>
</evidence>
<gene>
    <name evidence="1" type="ORF">UU48_C0006G0129</name>
</gene>
<sequence>MEQKIVRMVKISDSDSEFLTRLEGIGFGFGLEEEIEQGYVLVETILPEGWTWYESEHPYLRDPRGNIRSFCDWYQGGYCHWFHRCLSLQSNGERTPGREDKQDDFMFWIEVLKKGRLVHKTRSVRTSYHDRGKRMEDLRPLYAEAEGWMDEHYPNWHNVFAYWDE</sequence>
<reference evidence="1 2" key="1">
    <citation type="journal article" date="2015" name="Nature">
        <title>rRNA introns, odd ribosomes, and small enigmatic genomes across a large radiation of phyla.</title>
        <authorList>
            <person name="Brown C.T."/>
            <person name="Hug L.A."/>
            <person name="Thomas B.C."/>
            <person name="Sharon I."/>
            <person name="Castelle C.J."/>
            <person name="Singh A."/>
            <person name="Wilkins M.J."/>
            <person name="Williams K.H."/>
            <person name="Banfield J.F."/>
        </authorList>
    </citation>
    <scope>NUCLEOTIDE SEQUENCE [LARGE SCALE GENOMIC DNA]</scope>
</reference>
<dbReference type="Proteomes" id="UP000034746">
    <property type="component" value="Unassembled WGS sequence"/>
</dbReference>
<comment type="caution">
    <text evidence="1">The sequence shown here is derived from an EMBL/GenBank/DDBJ whole genome shotgun (WGS) entry which is preliminary data.</text>
</comment>
<evidence type="ECO:0000313" key="1">
    <source>
        <dbReference type="EMBL" id="KKR98089.1"/>
    </source>
</evidence>
<accession>A0A0G0VB25</accession>
<dbReference type="AlphaFoldDB" id="A0A0G0VB25"/>
<protein>
    <submittedName>
        <fullName evidence="1">Uncharacterized protein</fullName>
    </submittedName>
</protein>
<proteinExistence type="predicted"/>
<dbReference type="EMBL" id="LCAU01000006">
    <property type="protein sequence ID" value="KKR98089.1"/>
    <property type="molecule type" value="Genomic_DNA"/>
</dbReference>